<protein>
    <recommendedName>
        <fullName evidence="5">DUF4229 domain-containing protein</fullName>
    </recommendedName>
</protein>
<evidence type="ECO:0000313" key="3">
    <source>
        <dbReference type="EMBL" id="GLJ76035.1"/>
    </source>
</evidence>
<feature type="transmembrane region" description="Helical" evidence="2">
    <location>
        <begin position="32"/>
        <end position="51"/>
    </location>
</feature>
<reference evidence="3" key="1">
    <citation type="journal article" date="2014" name="Int. J. Syst. Evol. Microbiol.">
        <title>Complete genome sequence of Corynebacterium casei LMG S-19264T (=DSM 44701T), isolated from a smear-ripened cheese.</title>
        <authorList>
            <consortium name="US DOE Joint Genome Institute (JGI-PGF)"/>
            <person name="Walter F."/>
            <person name="Albersmeier A."/>
            <person name="Kalinowski J."/>
            <person name="Ruckert C."/>
        </authorList>
    </citation>
    <scope>NUCLEOTIDE SEQUENCE</scope>
    <source>
        <strain evidence="3">VKM Ac-1401</strain>
    </source>
</reference>
<name>A0A9W6LZM2_9MICO</name>
<evidence type="ECO:0000313" key="4">
    <source>
        <dbReference type="Proteomes" id="UP001142372"/>
    </source>
</evidence>
<dbReference type="Proteomes" id="UP001142372">
    <property type="component" value="Unassembled WGS sequence"/>
</dbReference>
<reference evidence="3" key="2">
    <citation type="submission" date="2023-01" db="EMBL/GenBank/DDBJ databases">
        <authorList>
            <person name="Sun Q."/>
            <person name="Evtushenko L."/>
        </authorList>
    </citation>
    <scope>NUCLEOTIDE SEQUENCE</scope>
    <source>
        <strain evidence="3">VKM Ac-1401</strain>
    </source>
</reference>
<proteinExistence type="predicted"/>
<dbReference type="RefSeq" id="WP_271176707.1">
    <property type="nucleotide sequence ID" value="NZ_BAAAJO010000005.1"/>
</dbReference>
<keyword evidence="2" id="KW-1133">Transmembrane helix</keyword>
<accession>A0A9W6LZM2</accession>
<dbReference type="AlphaFoldDB" id="A0A9W6LZM2"/>
<comment type="caution">
    <text evidence="3">The sequence shown here is derived from an EMBL/GenBank/DDBJ whole genome shotgun (WGS) entry which is preliminary data.</text>
</comment>
<keyword evidence="2" id="KW-0472">Membrane</keyword>
<keyword evidence="2" id="KW-0812">Transmembrane</keyword>
<sequence>MKGIPSWITYSVLRLLLFVVPLVILLVLRIEAWIAVVAAALIGLCLSYIFLRKSRNAVATDLYAARHRDKPATTVDDDVEDAAIDSSEAATPRTKPHDTTA</sequence>
<dbReference type="EMBL" id="BSEN01000006">
    <property type="protein sequence ID" value="GLJ76035.1"/>
    <property type="molecule type" value="Genomic_DNA"/>
</dbReference>
<keyword evidence="4" id="KW-1185">Reference proteome</keyword>
<dbReference type="Pfam" id="PF14012">
    <property type="entry name" value="DUF4229"/>
    <property type="match status" value="1"/>
</dbReference>
<dbReference type="InterPro" id="IPR025323">
    <property type="entry name" value="DUF4229"/>
</dbReference>
<gene>
    <name evidence="3" type="ORF">GCM10017584_16090</name>
</gene>
<feature type="region of interest" description="Disordered" evidence="1">
    <location>
        <begin position="70"/>
        <end position="101"/>
    </location>
</feature>
<evidence type="ECO:0000256" key="2">
    <source>
        <dbReference type="SAM" id="Phobius"/>
    </source>
</evidence>
<organism evidence="3 4">
    <name type="scientific">Leifsonia poae</name>
    <dbReference type="NCBI Taxonomy" id="110933"/>
    <lineage>
        <taxon>Bacteria</taxon>
        <taxon>Bacillati</taxon>
        <taxon>Actinomycetota</taxon>
        <taxon>Actinomycetes</taxon>
        <taxon>Micrococcales</taxon>
        <taxon>Microbacteriaceae</taxon>
        <taxon>Leifsonia</taxon>
    </lineage>
</organism>
<feature type="transmembrane region" description="Helical" evidence="2">
    <location>
        <begin position="7"/>
        <end position="26"/>
    </location>
</feature>
<evidence type="ECO:0008006" key="5">
    <source>
        <dbReference type="Google" id="ProtNLM"/>
    </source>
</evidence>
<evidence type="ECO:0000256" key="1">
    <source>
        <dbReference type="SAM" id="MobiDB-lite"/>
    </source>
</evidence>